<dbReference type="GO" id="GO:0005737">
    <property type="term" value="C:cytoplasm"/>
    <property type="evidence" value="ECO:0007669"/>
    <property type="project" value="UniProtKB-SubCell"/>
</dbReference>
<comment type="function">
    <text evidence="10">Required for the formation of a threonylcarbamoyl group on adenosine at position 37 (t(6)A37) in tRNAs that read codons beginning with adenine. Is involved in the transfer of the threonylcarbamoyl moiety of threonylcarbamoyl-AMP (TC-AMP) to the N6 group of A37, together with TsaD and TsaB. TsaE seems to play an indirect role in the t(6)A biosynthesis pathway, possibly in regulating the core enzymatic function of TsaD.</text>
</comment>
<gene>
    <name evidence="12" type="ORF">SAMN04489737_0890</name>
</gene>
<dbReference type="EMBL" id="LT629804">
    <property type="protein sequence ID" value="SDU79481.1"/>
    <property type="molecule type" value="Genomic_DNA"/>
</dbReference>
<keyword evidence="7" id="KW-0547">Nucleotide-binding</keyword>
<keyword evidence="8" id="KW-0067">ATP-binding</keyword>
<dbReference type="Proteomes" id="UP000214355">
    <property type="component" value="Chromosome I"/>
</dbReference>
<evidence type="ECO:0000256" key="8">
    <source>
        <dbReference type="ARBA" id="ARBA00022840"/>
    </source>
</evidence>
<dbReference type="Pfam" id="PF02367">
    <property type="entry name" value="TsaE"/>
    <property type="match status" value="1"/>
</dbReference>
<evidence type="ECO:0000256" key="5">
    <source>
        <dbReference type="ARBA" id="ARBA00022694"/>
    </source>
</evidence>
<evidence type="ECO:0000256" key="2">
    <source>
        <dbReference type="ARBA" id="ARBA00007599"/>
    </source>
</evidence>
<evidence type="ECO:0000256" key="9">
    <source>
        <dbReference type="ARBA" id="ARBA00022842"/>
    </source>
</evidence>
<evidence type="ECO:0000256" key="4">
    <source>
        <dbReference type="ARBA" id="ARBA00022490"/>
    </source>
</evidence>
<dbReference type="SUPFAM" id="SSF52540">
    <property type="entry name" value="P-loop containing nucleoside triphosphate hydrolases"/>
    <property type="match status" value="1"/>
</dbReference>
<evidence type="ECO:0000256" key="1">
    <source>
        <dbReference type="ARBA" id="ARBA00004496"/>
    </source>
</evidence>
<protein>
    <recommendedName>
        <fullName evidence="3">tRNA threonylcarbamoyladenosine biosynthesis protein TsaE</fullName>
    </recommendedName>
    <alternativeName>
        <fullName evidence="11">t(6)A37 threonylcarbamoyladenosine biosynthesis protein TsaE</fullName>
    </alternativeName>
</protein>
<dbReference type="AlphaFoldDB" id="A0A1H2LFW6"/>
<accession>A0A1H2LFW6</accession>
<sequence>MILSMNAPTVADIQRIGAVIAQQAQPGDLVMLTGPLGAGKTTMTQGIARGLGITEAVSSPTFAIAQVYHGQRLDLVHVDAYRLNSIEEVDALDLDSSLEESLTVVEWGTGKAEVLSDERIEVFIQRPQGSDAGLEPEDLFADAPRVLKIQAYGERGVSLQQRLADEIPEASWENTAE</sequence>
<evidence type="ECO:0000313" key="13">
    <source>
        <dbReference type="Proteomes" id="UP000214355"/>
    </source>
</evidence>
<evidence type="ECO:0000256" key="3">
    <source>
        <dbReference type="ARBA" id="ARBA00019010"/>
    </source>
</evidence>
<evidence type="ECO:0000256" key="10">
    <source>
        <dbReference type="ARBA" id="ARBA00024908"/>
    </source>
</evidence>
<dbReference type="GO" id="GO:0005524">
    <property type="term" value="F:ATP binding"/>
    <property type="evidence" value="ECO:0007669"/>
    <property type="project" value="UniProtKB-KW"/>
</dbReference>
<comment type="similarity">
    <text evidence="2">Belongs to the TsaE family.</text>
</comment>
<keyword evidence="4" id="KW-0963">Cytoplasm</keyword>
<keyword evidence="6" id="KW-0479">Metal-binding</keyword>
<evidence type="ECO:0000256" key="7">
    <source>
        <dbReference type="ARBA" id="ARBA00022741"/>
    </source>
</evidence>
<keyword evidence="5" id="KW-0819">tRNA processing</keyword>
<dbReference type="PANTHER" id="PTHR33540:SF2">
    <property type="entry name" value="TRNA THREONYLCARBAMOYLADENOSINE BIOSYNTHESIS PROTEIN TSAE"/>
    <property type="match status" value="1"/>
</dbReference>
<dbReference type="GO" id="GO:0002949">
    <property type="term" value="P:tRNA threonylcarbamoyladenosine modification"/>
    <property type="evidence" value="ECO:0007669"/>
    <property type="project" value="InterPro"/>
</dbReference>
<dbReference type="Gene3D" id="3.40.50.300">
    <property type="entry name" value="P-loop containing nucleotide triphosphate hydrolases"/>
    <property type="match status" value="1"/>
</dbReference>
<dbReference type="OrthoDB" id="9800307at2"/>
<keyword evidence="13" id="KW-1185">Reference proteome</keyword>
<dbReference type="STRING" id="131112.SAMN04489737_0890"/>
<evidence type="ECO:0000256" key="6">
    <source>
        <dbReference type="ARBA" id="ARBA00022723"/>
    </source>
</evidence>
<dbReference type="PANTHER" id="PTHR33540">
    <property type="entry name" value="TRNA THREONYLCARBAMOYLADENOSINE BIOSYNTHESIS PROTEIN TSAE"/>
    <property type="match status" value="1"/>
</dbReference>
<name>A0A1H2LFW6_9ACTO</name>
<keyword evidence="9" id="KW-0460">Magnesium</keyword>
<organism evidence="12 13">
    <name type="scientific">Arcanobacterium phocae</name>
    <dbReference type="NCBI Taxonomy" id="131112"/>
    <lineage>
        <taxon>Bacteria</taxon>
        <taxon>Bacillati</taxon>
        <taxon>Actinomycetota</taxon>
        <taxon>Actinomycetes</taxon>
        <taxon>Actinomycetales</taxon>
        <taxon>Actinomycetaceae</taxon>
        <taxon>Arcanobacterium</taxon>
    </lineage>
</organism>
<dbReference type="InterPro" id="IPR003442">
    <property type="entry name" value="T6A_TsaE"/>
</dbReference>
<dbReference type="InterPro" id="IPR027417">
    <property type="entry name" value="P-loop_NTPase"/>
</dbReference>
<dbReference type="GO" id="GO:0046872">
    <property type="term" value="F:metal ion binding"/>
    <property type="evidence" value="ECO:0007669"/>
    <property type="project" value="UniProtKB-KW"/>
</dbReference>
<comment type="subcellular location">
    <subcellularLocation>
        <location evidence="1">Cytoplasm</location>
    </subcellularLocation>
</comment>
<proteinExistence type="inferred from homology"/>
<evidence type="ECO:0000256" key="11">
    <source>
        <dbReference type="ARBA" id="ARBA00032441"/>
    </source>
</evidence>
<dbReference type="NCBIfam" id="TIGR00150">
    <property type="entry name" value="T6A_YjeE"/>
    <property type="match status" value="1"/>
</dbReference>
<reference evidence="13" key="1">
    <citation type="submission" date="2016-10" db="EMBL/GenBank/DDBJ databases">
        <authorList>
            <person name="Varghese N."/>
            <person name="Submissions S."/>
        </authorList>
    </citation>
    <scope>NUCLEOTIDE SEQUENCE [LARGE SCALE GENOMIC DNA]</scope>
    <source>
        <strain evidence="13">DSM 10002</strain>
    </source>
</reference>
<evidence type="ECO:0000313" key="12">
    <source>
        <dbReference type="EMBL" id="SDU79481.1"/>
    </source>
</evidence>